<protein>
    <submittedName>
        <fullName evidence="1">Uncharacterized protein</fullName>
    </submittedName>
</protein>
<sequence>MTAVARRFGLDEDLEAGFVTLAGGLAMLADKAEVGVSLVLLGGLVVLLSEKTELRGTGA</sequence>
<reference evidence="1 2" key="1">
    <citation type="journal article" date="2014" name="Front. Microbiol.">
        <title>Population and genomic analysis of the genus Halorubrum.</title>
        <authorList>
            <person name="Fullmer M.S."/>
            <person name="Soucy S.M."/>
            <person name="Swithers K.S."/>
            <person name="Makkay A.M."/>
            <person name="Wheeler R."/>
            <person name="Ventosa A."/>
            <person name="Gogarten J.P."/>
            <person name="Papke R.T."/>
        </authorList>
    </citation>
    <scope>NUCLEOTIDE SEQUENCE [LARGE SCALE GENOMIC DNA]</scope>
    <source>
        <strain evidence="1 2">G37</strain>
    </source>
</reference>
<organism evidence="1 2">
    <name type="scientific">Halorubrum ezzemoulense</name>
    <name type="common">Halorubrum chaoviator</name>
    <dbReference type="NCBI Taxonomy" id="337243"/>
    <lineage>
        <taxon>Archaea</taxon>
        <taxon>Methanobacteriati</taxon>
        <taxon>Methanobacteriota</taxon>
        <taxon>Stenosarchaea group</taxon>
        <taxon>Halobacteria</taxon>
        <taxon>Halobacteriales</taxon>
        <taxon>Haloferacaceae</taxon>
        <taxon>Halorubrum</taxon>
    </lineage>
</organism>
<gene>
    <name evidence="1" type="ORF">DJ78_15760</name>
</gene>
<dbReference type="AlphaFoldDB" id="A0A256JFI1"/>
<evidence type="ECO:0000313" key="1">
    <source>
        <dbReference type="EMBL" id="OYR67383.1"/>
    </source>
</evidence>
<dbReference type="RefSeq" id="WP_094583545.1">
    <property type="nucleotide sequence ID" value="NZ_NHPB01000109.1"/>
</dbReference>
<accession>A0A256JFI1</accession>
<name>A0A256JFI1_HALEZ</name>
<proteinExistence type="predicted"/>
<dbReference type="Proteomes" id="UP000216758">
    <property type="component" value="Unassembled WGS sequence"/>
</dbReference>
<evidence type="ECO:0000313" key="2">
    <source>
        <dbReference type="Proteomes" id="UP000216758"/>
    </source>
</evidence>
<dbReference type="EMBL" id="NHPB01000109">
    <property type="protein sequence ID" value="OYR67383.1"/>
    <property type="molecule type" value="Genomic_DNA"/>
</dbReference>
<comment type="caution">
    <text evidence="1">The sequence shown here is derived from an EMBL/GenBank/DDBJ whole genome shotgun (WGS) entry which is preliminary data.</text>
</comment>